<dbReference type="EMBL" id="PDCK01000040">
    <property type="protein sequence ID" value="PRQ49759.1"/>
    <property type="molecule type" value="Genomic_DNA"/>
</dbReference>
<keyword evidence="3" id="KW-1185">Reference proteome</keyword>
<protein>
    <submittedName>
        <fullName evidence="2">Uncharacterized protein</fullName>
    </submittedName>
</protein>
<keyword evidence="1" id="KW-0812">Transmembrane</keyword>
<dbReference type="Gramene" id="PRQ49759">
    <property type="protein sequence ID" value="PRQ49759"/>
    <property type="gene ID" value="RchiOBHm_Chr2g0125481"/>
</dbReference>
<dbReference type="AlphaFoldDB" id="A0A2P6RTK7"/>
<organism evidence="2 3">
    <name type="scientific">Rosa chinensis</name>
    <name type="common">China rose</name>
    <dbReference type="NCBI Taxonomy" id="74649"/>
    <lineage>
        <taxon>Eukaryota</taxon>
        <taxon>Viridiplantae</taxon>
        <taxon>Streptophyta</taxon>
        <taxon>Embryophyta</taxon>
        <taxon>Tracheophyta</taxon>
        <taxon>Spermatophyta</taxon>
        <taxon>Magnoliopsida</taxon>
        <taxon>eudicotyledons</taxon>
        <taxon>Gunneridae</taxon>
        <taxon>Pentapetalae</taxon>
        <taxon>rosids</taxon>
        <taxon>fabids</taxon>
        <taxon>Rosales</taxon>
        <taxon>Rosaceae</taxon>
        <taxon>Rosoideae</taxon>
        <taxon>Rosoideae incertae sedis</taxon>
        <taxon>Rosa</taxon>
    </lineage>
</organism>
<sequence length="88" mass="9776">MVSHFSFHYVQNSLNIHFGIERVYRRNKYSGNKSSSNSILLVVLAPLFCCLLFSAIFICYCDLDAHNSVLSNSSSGLDSAYDSALTVC</sequence>
<feature type="transmembrane region" description="Helical" evidence="1">
    <location>
        <begin position="39"/>
        <end position="61"/>
    </location>
</feature>
<evidence type="ECO:0000313" key="3">
    <source>
        <dbReference type="Proteomes" id="UP000238479"/>
    </source>
</evidence>
<name>A0A2P6RTK7_ROSCH</name>
<proteinExistence type="predicted"/>
<comment type="caution">
    <text evidence="2">The sequence shown here is derived from an EMBL/GenBank/DDBJ whole genome shotgun (WGS) entry which is preliminary data.</text>
</comment>
<dbReference type="Proteomes" id="UP000238479">
    <property type="component" value="Chromosome 2"/>
</dbReference>
<evidence type="ECO:0000313" key="2">
    <source>
        <dbReference type="EMBL" id="PRQ49759.1"/>
    </source>
</evidence>
<gene>
    <name evidence="2" type="ORF">RchiOBHm_Chr2g0125481</name>
</gene>
<keyword evidence="1" id="KW-0472">Membrane</keyword>
<accession>A0A2P6RTK7</accession>
<reference evidence="2 3" key="1">
    <citation type="journal article" date="2018" name="Nat. Genet.">
        <title>The Rosa genome provides new insights in the design of modern roses.</title>
        <authorList>
            <person name="Bendahmane M."/>
        </authorList>
    </citation>
    <scope>NUCLEOTIDE SEQUENCE [LARGE SCALE GENOMIC DNA]</scope>
    <source>
        <strain evidence="3">cv. Old Blush</strain>
    </source>
</reference>
<keyword evidence="1" id="KW-1133">Transmembrane helix</keyword>
<evidence type="ECO:0000256" key="1">
    <source>
        <dbReference type="SAM" id="Phobius"/>
    </source>
</evidence>